<dbReference type="AlphaFoldDB" id="A0A0I9UKY2"/>
<evidence type="ECO:0000313" key="2">
    <source>
        <dbReference type="Proteomes" id="UP000036334"/>
    </source>
</evidence>
<accession>A0A0I9UKY2</accession>
<sequence>MKTACPFQCRLRHSAAVDDPANDQGPARYHVEWAGFPVDLGLVFSPQQCDRVYVQHLLRQSATQLWRSSPNGAQRCDCDIEFEYGLFDPNATRPISCR</sequence>
<dbReference type="STRING" id="1202450.B586_01935"/>
<name>A0A0I9UKY2_9MYCO</name>
<proteinExistence type="predicted"/>
<gene>
    <name evidence="1" type="ORF">ABH38_11835</name>
</gene>
<reference evidence="1 2" key="1">
    <citation type="submission" date="2015-05" db="EMBL/GenBank/DDBJ databases">
        <title>Genome sequence of Mycobacterium haemophilum.</title>
        <authorList>
            <person name="Greninger A.L."/>
            <person name="Cunningham G."/>
            <person name="Miller S."/>
        </authorList>
    </citation>
    <scope>NUCLEOTIDE SEQUENCE [LARGE SCALE GENOMIC DNA]</scope>
    <source>
        <strain evidence="2">UC1</strain>
    </source>
</reference>
<dbReference type="EMBL" id="LDPR01000008">
    <property type="protein sequence ID" value="KLO36695.1"/>
    <property type="molecule type" value="Genomic_DNA"/>
</dbReference>
<organism evidence="1 2">
    <name type="scientific">Mycobacterium haemophilum</name>
    <dbReference type="NCBI Taxonomy" id="29311"/>
    <lineage>
        <taxon>Bacteria</taxon>
        <taxon>Bacillati</taxon>
        <taxon>Actinomycetota</taxon>
        <taxon>Actinomycetes</taxon>
        <taxon>Mycobacteriales</taxon>
        <taxon>Mycobacteriaceae</taxon>
        <taxon>Mycobacterium</taxon>
    </lineage>
</organism>
<evidence type="ECO:0000313" key="1">
    <source>
        <dbReference type="EMBL" id="KLO36695.1"/>
    </source>
</evidence>
<protein>
    <submittedName>
        <fullName evidence="1">Uncharacterized protein</fullName>
    </submittedName>
</protein>
<keyword evidence="2" id="KW-1185">Reference proteome</keyword>
<comment type="caution">
    <text evidence="1">The sequence shown here is derived from an EMBL/GenBank/DDBJ whole genome shotgun (WGS) entry which is preliminary data.</text>
</comment>
<dbReference type="PATRIC" id="fig|29311.18.peg.3919"/>
<dbReference type="Proteomes" id="UP000036334">
    <property type="component" value="Unassembled WGS sequence"/>
</dbReference>